<evidence type="ECO:0000256" key="1">
    <source>
        <dbReference type="SAM" id="SignalP"/>
    </source>
</evidence>
<organism evidence="3 4">
    <name type="scientific">Exophiala bonariae</name>
    <dbReference type="NCBI Taxonomy" id="1690606"/>
    <lineage>
        <taxon>Eukaryota</taxon>
        <taxon>Fungi</taxon>
        <taxon>Dikarya</taxon>
        <taxon>Ascomycota</taxon>
        <taxon>Pezizomycotina</taxon>
        <taxon>Eurotiomycetes</taxon>
        <taxon>Chaetothyriomycetidae</taxon>
        <taxon>Chaetothyriales</taxon>
        <taxon>Herpotrichiellaceae</taxon>
        <taxon>Exophiala</taxon>
    </lineage>
</organism>
<dbReference type="Pfam" id="PF01965">
    <property type="entry name" value="DJ-1_PfpI"/>
    <property type="match status" value="1"/>
</dbReference>
<dbReference type="PANTHER" id="PTHR43130:SF7">
    <property type="entry name" value="DJ-1_PFPI DOMAIN-CONTAINING PROTEIN"/>
    <property type="match status" value="1"/>
</dbReference>
<proteinExistence type="predicted"/>
<evidence type="ECO:0000313" key="3">
    <source>
        <dbReference type="EMBL" id="KAK5045533.1"/>
    </source>
</evidence>
<feature type="domain" description="DJ-1/PfpI" evidence="2">
    <location>
        <begin position="60"/>
        <end position="185"/>
    </location>
</feature>
<protein>
    <recommendedName>
        <fullName evidence="2">DJ-1/PfpI domain-containing protein</fullName>
    </recommendedName>
</protein>
<evidence type="ECO:0000259" key="2">
    <source>
        <dbReference type="Pfam" id="PF01965"/>
    </source>
</evidence>
<evidence type="ECO:0000313" key="4">
    <source>
        <dbReference type="Proteomes" id="UP001358417"/>
    </source>
</evidence>
<dbReference type="InterPro" id="IPR002818">
    <property type="entry name" value="DJ-1/PfpI"/>
</dbReference>
<dbReference type="InterPro" id="IPR052158">
    <property type="entry name" value="INH-QAR"/>
</dbReference>
<feature type="chain" id="PRO_5043541418" description="DJ-1/PfpI domain-containing protein" evidence="1">
    <location>
        <begin position="24"/>
        <end position="225"/>
    </location>
</feature>
<dbReference type="Proteomes" id="UP001358417">
    <property type="component" value="Unassembled WGS sequence"/>
</dbReference>
<dbReference type="EMBL" id="JAVRRD010000036">
    <property type="protein sequence ID" value="KAK5045533.1"/>
    <property type="molecule type" value="Genomic_DNA"/>
</dbReference>
<dbReference type="AlphaFoldDB" id="A0AAV9MV50"/>
<reference evidence="3 4" key="1">
    <citation type="submission" date="2023-08" db="EMBL/GenBank/DDBJ databases">
        <title>Black Yeasts Isolated from many extreme environments.</title>
        <authorList>
            <person name="Coleine C."/>
            <person name="Stajich J.E."/>
            <person name="Selbmann L."/>
        </authorList>
    </citation>
    <scope>NUCLEOTIDE SEQUENCE [LARGE SCALE GENOMIC DNA]</scope>
    <source>
        <strain evidence="3 4">CCFEE 5792</strain>
    </source>
</reference>
<name>A0AAV9MV50_9EURO</name>
<dbReference type="PANTHER" id="PTHR43130">
    <property type="entry name" value="ARAC-FAMILY TRANSCRIPTIONAL REGULATOR"/>
    <property type="match status" value="1"/>
</dbReference>
<dbReference type="GeneID" id="89977312"/>
<gene>
    <name evidence="3" type="ORF">LTR84_009151</name>
</gene>
<dbReference type="InterPro" id="IPR029062">
    <property type="entry name" value="Class_I_gatase-like"/>
</dbReference>
<accession>A0AAV9MV50</accession>
<sequence length="225" mass="24357">MAVETINFGFLLVPLQLLDLAGPMDIVGNISHDTVEKYGGKELAKTAPQINFFHIASTLDPVPLTGGFLAKPTTTLADCPQLDYLLIGGPDPAYAANLPQDMRDFIVERSKSLKALFTTCTGGLVAAATGVLDERSATVNHTLSEAGREIGPKVRWNWTLNWVVDGKFWTAAGAVAGMDMLAHWVEVSYGKDLLNFSTMLLEYQPRDVNGKPVSYMNGLGDIVEV</sequence>
<dbReference type="Gene3D" id="3.40.50.880">
    <property type="match status" value="1"/>
</dbReference>
<feature type="signal peptide" evidence="1">
    <location>
        <begin position="1"/>
        <end position="23"/>
    </location>
</feature>
<keyword evidence="1" id="KW-0732">Signal</keyword>
<dbReference type="RefSeq" id="XP_064701157.1">
    <property type="nucleotide sequence ID" value="XM_064852693.1"/>
</dbReference>
<comment type="caution">
    <text evidence="3">The sequence shown here is derived from an EMBL/GenBank/DDBJ whole genome shotgun (WGS) entry which is preliminary data.</text>
</comment>
<keyword evidence="4" id="KW-1185">Reference proteome</keyword>
<dbReference type="SUPFAM" id="SSF52317">
    <property type="entry name" value="Class I glutamine amidotransferase-like"/>
    <property type="match status" value="1"/>
</dbReference>